<keyword evidence="2" id="KW-0479">Metal-binding</keyword>
<dbReference type="InterPro" id="IPR050815">
    <property type="entry name" value="TF_fung"/>
</dbReference>
<gene>
    <name evidence="9" type="ORF">PsYK624_143570</name>
</gene>
<dbReference type="GO" id="GO:0005634">
    <property type="term" value="C:nucleus"/>
    <property type="evidence" value="ECO:0007669"/>
    <property type="project" value="UniProtKB-SubCell"/>
</dbReference>
<dbReference type="Gene3D" id="4.10.240.10">
    <property type="entry name" value="Zn(2)-C6 fungal-type DNA-binding domain"/>
    <property type="match status" value="1"/>
</dbReference>
<keyword evidence="6" id="KW-0175">Coiled coil</keyword>
<protein>
    <submittedName>
        <fullName evidence="9">Fungal specific transcription factor domain-containing protein</fullName>
    </submittedName>
</protein>
<evidence type="ECO:0000256" key="7">
    <source>
        <dbReference type="SAM" id="MobiDB-lite"/>
    </source>
</evidence>
<dbReference type="Pfam" id="PF00172">
    <property type="entry name" value="Zn_clus"/>
    <property type="match status" value="1"/>
</dbReference>
<dbReference type="CDD" id="cd00067">
    <property type="entry name" value="GAL4"/>
    <property type="match status" value="1"/>
</dbReference>
<evidence type="ECO:0000256" key="5">
    <source>
        <dbReference type="ARBA" id="ARBA00023242"/>
    </source>
</evidence>
<evidence type="ECO:0000256" key="4">
    <source>
        <dbReference type="ARBA" id="ARBA00023163"/>
    </source>
</evidence>
<dbReference type="PROSITE" id="PS50048">
    <property type="entry name" value="ZN2_CY6_FUNGAL_2"/>
    <property type="match status" value="1"/>
</dbReference>
<dbReference type="InterPro" id="IPR001138">
    <property type="entry name" value="Zn2Cys6_DnaBD"/>
</dbReference>
<dbReference type="InterPro" id="IPR036864">
    <property type="entry name" value="Zn2-C6_fun-type_DNA-bd_sf"/>
</dbReference>
<dbReference type="GO" id="GO:0003677">
    <property type="term" value="F:DNA binding"/>
    <property type="evidence" value="ECO:0007669"/>
    <property type="project" value="InterPro"/>
</dbReference>
<feature type="region of interest" description="Disordered" evidence="7">
    <location>
        <begin position="1"/>
        <end position="20"/>
    </location>
</feature>
<accession>A0A9P3GML0</accession>
<dbReference type="GO" id="GO:0006351">
    <property type="term" value="P:DNA-templated transcription"/>
    <property type="evidence" value="ECO:0007669"/>
    <property type="project" value="InterPro"/>
</dbReference>
<dbReference type="GO" id="GO:0000981">
    <property type="term" value="F:DNA-binding transcription factor activity, RNA polymerase II-specific"/>
    <property type="evidence" value="ECO:0007669"/>
    <property type="project" value="InterPro"/>
</dbReference>
<proteinExistence type="predicted"/>
<feature type="coiled-coil region" evidence="6">
    <location>
        <begin position="93"/>
        <end position="120"/>
    </location>
</feature>
<evidence type="ECO:0000256" key="3">
    <source>
        <dbReference type="ARBA" id="ARBA00023015"/>
    </source>
</evidence>
<dbReference type="Pfam" id="PF04082">
    <property type="entry name" value="Fungal_trans"/>
    <property type="match status" value="1"/>
</dbReference>
<evidence type="ECO:0000313" key="9">
    <source>
        <dbReference type="EMBL" id="GJE98135.1"/>
    </source>
</evidence>
<dbReference type="EMBL" id="BPQB01000082">
    <property type="protein sequence ID" value="GJE98135.1"/>
    <property type="molecule type" value="Genomic_DNA"/>
</dbReference>
<keyword evidence="4" id="KW-0804">Transcription</keyword>
<sequence length="722" mass="80343">MPKAAPGNDHVQPSAGKPMAPSLKRYQACHQCRKRKLKCDAKRPCCSTCARSHAYAVAHAVEGAALPDHPECTYDEVPVFDSDNGNSISRKMYEKMEHKIHELEALLHEKDQVLQSLQARSSPGATVNHVLHGVGDPKAASGQAYGVPKYIPGDSSPVSLTGSLDGVTGTIPRPLPATSPSVLGNTSSSPSSVDDFSHVDIRTWPPNLPRPDITRHLVEAFFTYHMHANRMFHLATFMASLELLPTDPRFPNPAILHAMCAVGSLYTATQTQIFAEPIDTPYELHGGRWRRGHFRADFIGEPQLPEGFTEQQARYAKQRIEVGLVRGDFACLQAQMILTWWYLSQGRWTDAFLSAALAVRCTAPCSISTCYTTAAITHYKPPSVLAPAKSVIEDELRRNTFWIAYAMERQQGTGNGWALSLDDLDICQLLPLRFDQYEQGVLVLPEDRQWSYAPDLLYKHPESQTDSFILYVKASILLSKVKTYNLRFRWKFFHSPDGTPLSSTSSAAFDPATYDATTTVEFQQIDQLVTNFRPSFPPHLRSPIAGEGDMIDPYLYTACTAGHLAHILLHEPHAKPDVVTCFSARKTLTAARAIVELMYVLGATNYDVTLLDLQPFMCWFMAGRVLVRFLRAAIDGSRPDQLVPLQSEISFVRTMLAKAGERVPLAYRYAKMLHDTLVNMCGQQFADNIPDTLPPRGYYMAVQASRPMVGNVPHTVEHIVLS</sequence>
<dbReference type="GO" id="GO:0008270">
    <property type="term" value="F:zinc ion binding"/>
    <property type="evidence" value="ECO:0007669"/>
    <property type="project" value="InterPro"/>
</dbReference>
<comment type="subcellular location">
    <subcellularLocation>
        <location evidence="1">Nucleus</location>
    </subcellularLocation>
</comment>
<keyword evidence="10" id="KW-1185">Reference proteome</keyword>
<dbReference type="SUPFAM" id="SSF57701">
    <property type="entry name" value="Zn2/Cys6 DNA-binding domain"/>
    <property type="match status" value="1"/>
</dbReference>
<name>A0A9P3GML0_9APHY</name>
<evidence type="ECO:0000256" key="2">
    <source>
        <dbReference type="ARBA" id="ARBA00022723"/>
    </source>
</evidence>
<dbReference type="Proteomes" id="UP000703269">
    <property type="component" value="Unassembled WGS sequence"/>
</dbReference>
<dbReference type="CDD" id="cd12148">
    <property type="entry name" value="fungal_TF_MHR"/>
    <property type="match status" value="1"/>
</dbReference>
<evidence type="ECO:0000313" key="10">
    <source>
        <dbReference type="Proteomes" id="UP000703269"/>
    </source>
</evidence>
<dbReference type="OrthoDB" id="39175at2759"/>
<dbReference type="InterPro" id="IPR007219">
    <property type="entry name" value="XnlR_reg_dom"/>
</dbReference>
<keyword evidence="5" id="KW-0539">Nucleus</keyword>
<evidence type="ECO:0000256" key="1">
    <source>
        <dbReference type="ARBA" id="ARBA00004123"/>
    </source>
</evidence>
<dbReference type="AlphaFoldDB" id="A0A9P3GML0"/>
<dbReference type="PANTHER" id="PTHR47338">
    <property type="entry name" value="ZN(II)2CYS6 TRANSCRIPTION FACTOR (EUROFUNG)-RELATED"/>
    <property type="match status" value="1"/>
</dbReference>
<evidence type="ECO:0000259" key="8">
    <source>
        <dbReference type="PROSITE" id="PS50048"/>
    </source>
</evidence>
<comment type="caution">
    <text evidence="9">The sequence shown here is derived from an EMBL/GenBank/DDBJ whole genome shotgun (WGS) entry which is preliminary data.</text>
</comment>
<evidence type="ECO:0000256" key="6">
    <source>
        <dbReference type="SAM" id="Coils"/>
    </source>
</evidence>
<reference evidence="9 10" key="1">
    <citation type="submission" date="2021-08" db="EMBL/GenBank/DDBJ databases">
        <title>Draft Genome Sequence of Phanerochaete sordida strain YK-624.</title>
        <authorList>
            <person name="Mori T."/>
            <person name="Dohra H."/>
            <person name="Suzuki T."/>
            <person name="Kawagishi H."/>
            <person name="Hirai H."/>
        </authorList>
    </citation>
    <scope>NUCLEOTIDE SEQUENCE [LARGE SCALE GENOMIC DNA]</scope>
    <source>
        <strain evidence="9 10">YK-624</strain>
    </source>
</reference>
<organism evidence="9 10">
    <name type="scientific">Phanerochaete sordida</name>
    <dbReference type="NCBI Taxonomy" id="48140"/>
    <lineage>
        <taxon>Eukaryota</taxon>
        <taxon>Fungi</taxon>
        <taxon>Dikarya</taxon>
        <taxon>Basidiomycota</taxon>
        <taxon>Agaricomycotina</taxon>
        <taxon>Agaricomycetes</taxon>
        <taxon>Polyporales</taxon>
        <taxon>Phanerochaetaceae</taxon>
        <taxon>Phanerochaete</taxon>
    </lineage>
</organism>
<feature type="domain" description="Zn(2)-C6 fungal-type" evidence="8">
    <location>
        <begin position="28"/>
        <end position="74"/>
    </location>
</feature>
<keyword evidence="3" id="KW-0805">Transcription regulation</keyword>
<dbReference type="PANTHER" id="PTHR47338:SF29">
    <property type="entry name" value="ZN(2)-C6 FUNGAL-TYPE DOMAIN-CONTAINING PROTEIN"/>
    <property type="match status" value="1"/>
</dbReference>